<dbReference type="PANTHER" id="PTHR37804:SF1">
    <property type="entry name" value="CDAA REGULATORY PROTEIN CDAR"/>
    <property type="match status" value="1"/>
</dbReference>
<feature type="region of interest" description="Disordered" evidence="1">
    <location>
        <begin position="411"/>
        <end position="448"/>
    </location>
</feature>
<organism evidence="2 3">
    <name type="scientific">Candidatus Mediterraneibacter faecipullorum</name>
    <dbReference type="NCBI Taxonomy" id="2838670"/>
    <lineage>
        <taxon>Bacteria</taxon>
        <taxon>Bacillati</taxon>
        <taxon>Bacillota</taxon>
        <taxon>Clostridia</taxon>
        <taxon>Lachnospirales</taxon>
        <taxon>Lachnospiraceae</taxon>
        <taxon>Mediterraneibacter</taxon>
    </lineage>
</organism>
<sequence length="448" mass="47964">MKKYKLTNNLGLKITALVFSAFLWLIVVNVDNPVSSSTFTNIPVTIVNEDIITSSGEVYQVLGEETVSVVVYANREIRQSLSAEDIVATADIKEMDTSTGLVPITVTIPEYSGKYESAEAVPRNLQIQREKSGRKVLALTVDTKGEERDGYIVGGMTVHPENVTITGAESAVEEIDSAVALVDISGISEDEERTAELKLYDANGNEVGQTRLSNNLGEDGLTVSIEVLEKKTVPVTAEVLGTPAEGYNYTGCTVEPERIQICGKSDEIEDVEEIVIPSSVINIDGAQSSVEETVNIASYLPEGIRLVDENSGNIKITAMVEREGTRTINFLVSSVIINNLADDLTVSYEPDAEIVFTFSGEQEKLDVLDISNAVSVDLAEYKEPGTYDIPVEVNLPQGITLTSQVTVQLTLEDKSESTENGSSGQGTDGSSSQENTGGTSGQDGAGGE</sequence>
<dbReference type="InterPro" id="IPR012505">
    <property type="entry name" value="YbbR"/>
</dbReference>
<dbReference type="Proteomes" id="UP000823890">
    <property type="component" value="Unassembled WGS sequence"/>
</dbReference>
<dbReference type="PANTHER" id="PTHR37804">
    <property type="entry name" value="CDAA REGULATORY PROTEIN CDAR"/>
    <property type="match status" value="1"/>
</dbReference>
<name>A0A9D2NMJ5_9FIRM</name>
<reference evidence="2" key="1">
    <citation type="journal article" date="2021" name="PeerJ">
        <title>Extensive microbial diversity within the chicken gut microbiome revealed by metagenomics and culture.</title>
        <authorList>
            <person name="Gilroy R."/>
            <person name="Ravi A."/>
            <person name="Getino M."/>
            <person name="Pursley I."/>
            <person name="Horton D.L."/>
            <person name="Alikhan N.F."/>
            <person name="Baker D."/>
            <person name="Gharbi K."/>
            <person name="Hall N."/>
            <person name="Watson M."/>
            <person name="Adriaenssens E.M."/>
            <person name="Foster-Nyarko E."/>
            <person name="Jarju S."/>
            <person name="Secka A."/>
            <person name="Antonio M."/>
            <person name="Oren A."/>
            <person name="Chaudhuri R.R."/>
            <person name="La Ragione R."/>
            <person name="Hildebrand F."/>
            <person name="Pallen M.J."/>
        </authorList>
    </citation>
    <scope>NUCLEOTIDE SEQUENCE</scope>
    <source>
        <strain evidence="2">ChiW19-954</strain>
    </source>
</reference>
<evidence type="ECO:0000256" key="1">
    <source>
        <dbReference type="SAM" id="MobiDB-lite"/>
    </source>
</evidence>
<evidence type="ECO:0000313" key="3">
    <source>
        <dbReference type="Proteomes" id="UP000823890"/>
    </source>
</evidence>
<dbReference type="EMBL" id="DWWO01000071">
    <property type="protein sequence ID" value="HJC34028.1"/>
    <property type="molecule type" value="Genomic_DNA"/>
</dbReference>
<comment type="caution">
    <text evidence="2">The sequence shown here is derived from an EMBL/GenBank/DDBJ whole genome shotgun (WGS) entry which is preliminary data.</text>
</comment>
<accession>A0A9D2NMJ5</accession>
<reference evidence="2" key="2">
    <citation type="submission" date="2021-04" db="EMBL/GenBank/DDBJ databases">
        <authorList>
            <person name="Gilroy R."/>
        </authorList>
    </citation>
    <scope>NUCLEOTIDE SEQUENCE</scope>
    <source>
        <strain evidence="2">ChiW19-954</strain>
    </source>
</reference>
<gene>
    <name evidence="2" type="ORF">H9758_05470</name>
</gene>
<dbReference type="Gene3D" id="2.170.120.30">
    <property type="match status" value="2"/>
</dbReference>
<evidence type="ECO:0000313" key="2">
    <source>
        <dbReference type="EMBL" id="HJC34028.1"/>
    </source>
</evidence>
<dbReference type="AlphaFoldDB" id="A0A9D2NMJ5"/>
<dbReference type="Gene3D" id="2.170.120.40">
    <property type="entry name" value="YbbR-like domain"/>
    <property type="match status" value="2"/>
</dbReference>
<evidence type="ECO:0008006" key="4">
    <source>
        <dbReference type="Google" id="ProtNLM"/>
    </source>
</evidence>
<protein>
    <recommendedName>
        <fullName evidence="4">YbbR-like protein</fullName>
    </recommendedName>
</protein>
<dbReference type="Pfam" id="PF07949">
    <property type="entry name" value="YbbR"/>
    <property type="match status" value="2"/>
</dbReference>
<dbReference type="InterPro" id="IPR053154">
    <property type="entry name" value="c-di-AMP_regulator"/>
</dbReference>
<proteinExistence type="predicted"/>
<feature type="compositionally biased region" description="Gly residues" evidence="1">
    <location>
        <begin position="438"/>
        <end position="448"/>
    </location>
</feature>